<evidence type="ECO:0000313" key="1">
    <source>
        <dbReference type="EMBL" id="KAJ3496848.1"/>
    </source>
</evidence>
<proteinExistence type="predicted"/>
<organism evidence="1 2">
    <name type="scientific">Lecanicillium saksenae</name>
    <dbReference type="NCBI Taxonomy" id="468837"/>
    <lineage>
        <taxon>Eukaryota</taxon>
        <taxon>Fungi</taxon>
        <taxon>Dikarya</taxon>
        <taxon>Ascomycota</taxon>
        <taxon>Pezizomycotina</taxon>
        <taxon>Sordariomycetes</taxon>
        <taxon>Hypocreomycetidae</taxon>
        <taxon>Hypocreales</taxon>
        <taxon>Cordycipitaceae</taxon>
        <taxon>Lecanicillium</taxon>
    </lineage>
</organism>
<gene>
    <name evidence="1" type="ORF">NLG97_g2355</name>
</gene>
<dbReference type="Proteomes" id="UP001148737">
    <property type="component" value="Unassembled WGS sequence"/>
</dbReference>
<comment type="caution">
    <text evidence="1">The sequence shown here is derived from an EMBL/GenBank/DDBJ whole genome shotgun (WGS) entry which is preliminary data.</text>
</comment>
<name>A0ACC1R2E5_9HYPO</name>
<keyword evidence="2" id="KW-1185">Reference proteome</keyword>
<protein>
    <submittedName>
        <fullName evidence="1">Uncharacterized protein</fullName>
    </submittedName>
</protein>
<accession>A0ACC1R2E5</accession>
<dbReference type="EMBL" id="JANAKD010000156">
    <property type="protein sequence ID" value="KAJ3496848.1"/>
    <property type="molecule type" value="Genomic_DNA"/>
</dbReference>
<evidence type="ECO:0000313" key="2">
    <source>
        <dbReference type="Proteomes" id="UP001148737"/>
    </source>
</evidence>
<reference evidence="1" key="1">
    <citation type="submission" date="2022-07" db="EMBL/GenBank/DDBJ databases">
        <title>Genome Sequence of Lecanicillium saksenae.</title>
        <authorList>
            <person name="Buettner E."/>
        </authorList>
    </citation>
    <scope>NUCLEOTIDE SEQUENCE</scope>
    <source>
        <strain evidence="1">VT-O1</strain>
    </source>
</reference>
<sequence>MGSPVFSQRNRLHSWGEWSFQAALGSFAGVFGVDQSFDYVVVGGGTAGNAIGVRLAKAGFKVAIIEAGEYHELSKPIFSTVPGFDLFFIGSNVLETYLPADWGFVTEAMLGTNQRKIKYTQGKCVGGSSAVNAMLYHRGPGSMYDLWAEAVGDDSYRFDQFDEFYKKSVTFDPPGKADEINDESYYEDDFAPNRQDTEVTQITFDDQKRATGVNVKAFGSKYHIKAKGETIISASAFKSPQLLMLSGIGPRTTLQQFGLPIVSELEGVGVKTFDQLIHDPAYAAASAAEYTLLHSGPLSSNAVGLLAWEKIPQQYRDVFSRDTTNKLNSYSADWPEVEHLAIDGFTGDFQSLILQQPLAFRSYATLQSALVAPFSRGNVTIRSSSAMDAPVISPNWLEDKADQEVAIVLFKRMREIMSTDVIQNTAVGKEYWPGSKVQTDDEILNYIRGSLMTVWHASCTYKMGTASDGMAVVDSAARVFGVQRLRVVDASAFPLLIPGHPSSTVYALAEKIADNIIRNSGT</sequence>